<feature type="compositionally biased region" description="Low complexity" evidence="2">
    <location>
        <begin position="45"/>
        <end position="60"/>
    </location>
</feature>
<reference evidence="4 5" key="3">
    <citation type="journal article" date="2013" name="Rice">
        <title>Improvement of the Oryza sativa Nipponbare reference genome using next generation sequence and optical map data.</title>
        <authorList>
            <person name="Kawahara Y."/>
            <person name="de la Bastide M."/>
            <person name="Hamilton J.P."/>
            <person name="Kanamori H."/>
            <person name="McCombie W.R."/>
            <person name="Ouyang S."/>
            <person name="Schwartz D.C."/>
            <person name="Tanaka T."/>
            <person name="Wu J."/>
            <person name="Zhou S."/>
            <person name="Childs K.L."/>
            <person name="Davidson R.M."/>
            <person name="Lin H."/>
            <person name="Quesada-Ocampo L."/>
            <person name="Vaillancourt B."/>
            <person name="Sakai H."/>
            <person name="Lee S.S."/>
            <person name="Kim J."/>
            <person name="Numa H."/>
            <person name="Itoh T."/>
            <person name="Buell C.R."/>
            <person name="Matsumoto T."/>
        </authorList>
    </citation>
    <scope>NUCLEOTIDE SEQUENCE [LARGE SCALE GENOMIC DNA]</scope>
    <source>
        <strain evidence="5">cv. Nipponbare</strain>
    </source>
</reference>
<dbReference type="Gene3D" id="4.10.60.10">
    <property type="entry name" value="Zinc finger, CCHC-type"/>
    <property type="match status" value="1"/>
</dbReference>
<name>A0A0P0V1S7_ORYSJ</name>
<evidence type="ECO:0000256" key="1">
    <source>
        <dbReference type="PROSITE-ProRule" id="PRU00047"/>
    </source>
</evidence>
<dbReference type="InterPro" id="IPR036875">
    <property type="entry name" value="Znf_CCHC_sf"/>
</dbReference>
<evidence type="ECO:0000259" key="3">
    <source>
        <dbReference type="PROSITE" id="PS50158"/>
    </source>
</evidence>
<dbReference type="GO" id="GO:0003676">
    <property type="term" value="F:nucleic acid binding"/>
    <property type="evidence" value="ECO:0007669"/>
    <property type="project" value="InterPro"/>
</dbReference>
<feature type="region of interest" description="Disordered" evidence="2">
    <location>
        <begin position="29"/>
        <end position="64"/>
    </location>
</feature>
<proteinExistence type="predicted"/>
<evidence type="ECO:0000313" key="4">
    <source>
        <dbReference type="EMBL" id="BAS71863.1"/>
    </source>
</evidence>
<reference evidence="5" key="1">
    <citation type="journal article" date="2005" name="Nature">
        <title>The map-based sequence of the rice genome.</title>
        <authorList>
            <consortium name="International rice genome sequencing project (IRGSP)"/>
            <person name="Matsumoto T."/>
            <person name="Wu J."/>
            <person name="Kanamori H."/>
            <person name="Katayose Y."/>
            <person name="Fujisawa M."/>
            <person name="Namiki N."/>
            <person name="Mizuno H."/>
            <person name="Yamamoto K."/>
            <person name="Antonio B.A."/>
            <person name="Baba T."/>
            <person name="Sakata K."/>
            <person name="Nagamura Y."/>
            <person name="Aoki H."/>
            <person name="Arikawa K."/>
            <person name="Arita K."/>
            <person name="Bito T."/>
            <person name="Chiden Y."/>
            <person name="Fujitsuka N."/>
            <person name="Fukunaka R."/>
            <person name="Hamada M."/>
            <person name="Harada C."/>
            <person name="Hayashi A."/>
            <person name="Hijishita S."/>
            <person name="Honda M."/>
            <person name="Hosokawa S."/>
            <person name="Ichikawa Y."/>
            <person name="Idonuma A."/>
            <person name="Iijima M."/>
            <person name="Ikeda M."/>
            <person name="Ikeno M."/>
            <person name="Ito K."/>
            <person name="Ito S."/>
            <person name="Ito T."/>
            <person name="Ito Y."/>
            <person name="Ito Y."/>
            <person name="Iwabuchi A."/>
            <person name="Kamiya K."/>
            <person name="Karasawa W."/>
            <person name="Kurita K."/>
            <person name="Katagiri S."/>
            <person name="Kikuta A."/>
            <person name="Kobayashi H."/>
            <person name="Kobayashi N."/>
            <person name="Machita K."/>
            <person name="Maehara T."/>
            <person name="Masukawa M."/>
            <person name="Mizubayashi T."/>
            <person name="Mukai Y."/>
            <person name="Nagasaki H."/>
            <person name="Nagata Y."/>
            <person name="Naito S."/>
            <person name="Nakashima M."/>
            <person name="Nakama Y."/>
            <person name="Nakamichi Y."/>
            <person name="Nakamura M."/>
            <person name="Meguro A."/>
            <person name="Negishi M."/>
            <person name="Ohta I."/>
            <person name="Ohta T."/>
            <person name="Okamoto M."/>
            <person name="Ono N."/>
            <person name="Saji S."/>
            <person name="Sakaguchi M."/>
            <person name="Sakai K."/>
            <person name="Shibata M."/>
            <person name="Shimokawa T."/>
            <person name="Song J."/>
            <person name="Takazaki Y."/>
            <person name="Terasawa K."/>
            <person name="Tsugane M."/>
            <person name="Tsuji K."/>
            <person name="Ueda S."/>
            <person name="Waki K."/>
            <person name="Yamagata H."/>
            <person name="Yamamoto M."/>
            <person name="Yamamoto S."/>
            <person name="Yamane H."/>
            <person name="Yoshiki S."/>
            <person name="Yoshihara R."/>
            <person name="Yukawa K."/>
            <person name="Zhong H."/>
            <person name="Yano M."/>
            <person name="Yuan Q."/>
            <person name="Ouyang S."/>
            <person name="Liu J."/>
            <person name="Jones K.M."/>
            <person name="Gansberger K."/>
            <person name="Moffat K."/>
            <person name="Hill J."/>
            <person name="Bera J."/>
            <person name="Fadrosh D."/>
            <person name="Jin S."/>
            <person name="Johri S."/>
            <person name="Kim M."/>
            <person name="Overton L."/>
            <person name="Reardon M."/>
            <person name="Tsitrin T."/>
            <person name="Vuong H."/>
            <person name="Weaver B."/>
            <person name="Ciecko A."/>
            <person name="Tallon L."/>
            <person name="Jackson J."/>
            <person name="Pai G."/>
            <person name="Aken S.V."/>
            <person name="Utterback T."/>
            <person name="Reidmuller S."/>
            <person name="Feldblyum T."/>
            <person name="Hsiao J."/>
            <person name="Zismann V."/>
            <person name="Iobst S."/>
            <person name="de Vazeille A.R."/>
            <person name="Buell C.R."/>
            <person name="Ying K."/>
            <person name="Li Y."/>
            <person name="Lu T."/>
            <person name="Huang Y."/>
            <person name="Zhao Q."/>
            <person name="Feng Q."/>
            <person name="Zhang L."/>
            <person name="Zhu J."/>
            <person name="Weng Q."/>
            <person name="Mu J."/>
            <person name="Lu Y."/>
            <person name="Fan D."/>
            <person name="Liu Y."/>
            <person name="Guan J."/>
            <person name="Zhang Y."/>
            <person name="Yu S."/>
            <person name="Liu X."/>
            <person name="Zhang Y."/>
            <person name="Hong G."/>
            <person name="Han B."/>
            <person name="Choisne N."/>
            <person name="Demange N."/>
            <person name="Orjeda G."/>
            <person name="Samain S."/>
            <person name="Cattolico L."/>
            <person name="Pelletier E."/>
            <person name="Couloux A."/>
            <person name="Segurens B."/>
            <person name="Wincker P."/>
            <person name="D'Hont A."/>
            <person name="Scarpelli C."/>
            <person name="Weissenbach J."/>
            <person name="Salanoubat M."/>
            <person name="Quetier F."/>
            <person name="Yu Y."/>
            <person name="Kim H.R."/>
            <person name="Rambo T."/>
            <person name="Currie J."/>
            <person name="Collura K."/>
            <person name="Luo M."/>
            <person name="Yang T."/>
            <person name="Ammiraju J.S.S."/>
            <person name="Engler F."/>
            <person name="Soderlund C."/>
            <person name="Wing R.A."/>
            <person name="Palmer L.E."/>
            <person name="de la Bastide M."/>
            <person name="Spiegel L."/>
            <person name="Nascimento L."/>
            <person name="Zutavern T."/>
            <person name="O'Shaughnessy A."/>
            <person name="Dike S."/>
            <person name="Dedhia N."/>
            <person name="Preston R."/>
            <person name="Balija V."/>
            <person name="McCombie W.R."/>
            <person name="Chow T."/>
            <person name="Chen H."/>
            <person name="Chung M."/>
            <person name="Chen C."/>
            <person name="Shaw J."/>
            <person name="Wu H."/>
            <person name="Hsiao K."/>
            <person name="Chao Y."/>
            <person name="Chu M."/>
            <person name="Cheng C."/>
            <person name="Hour A."/>
            <person name="Lee P."/>
            <person name="Lin S."/>
            <person name="Lin Y."/>
            <person name="Liou J."/>
            <person name="Liu S."/>
            <person name="Hsing Y."/>
            <person name="Raghuvanshi S."/>
            <person name="Mohanty A."/>
            <person name="Bharti A.K."/>
            <person name="Gaur A."/>
            <person name="Gupta V."/>
            <person name="Kumar D."/>
            <person name="Ravi V."/>
            <person name="Vij S."/>
            <person name="Kapur A."/>
            <person name="Khurana P."/>
            <person name="Khurana P."/>
            <person name="Khurana J.P."/>
            <person name="Tyagi A.K."/>
            <person name="Gaikwad K."/>
            <person name="Singh A."/>
            <person name="Dalal V."/>
            <person name="Srivastava S."/>
            <person name="Dixit A."/>
            <person name="Pal A.K."/>
            <person name="Ghazi I.A."/>
            <person name="Yadav M."/>
            <person name="Pandit A."/>
            <person name="Bhargava A."/>
            <person name="Sureshbabu K."/>
            <person name="Batra K."/>
            <person name="Sharma T.R."/>
            <person name="Mohapatra T."/>
            <person name="Singh N.K."/>
            <person name="Messing J."/>
            <person name="Nelson A.B."/>
            <person name="Fuks G."/>
            <person name="Kavchok S."/>
            <person name="Keizer G."/>
            <person name="Linton E."/>
            <person name="Llaca V."/>
            <person name="Song R."/>
            <person name="Tanyolac B."/>
            <person name="Young S."/>
            <person name="Ho-Il K."/>
            <person name="Hahn J.H."/>
            <person name="Sangsakoo G."/>
            <person name="Vanavichit A."/>
            <person name="de Mattos Luiz.A.T."/>
            <person name="Zimmer P.D."/>
            <person name="Malone G."/>
            <person name="Dellagostin O."/>
            <person name="de Oliveira A.C."/>
            <person name="Bevan M."/>
            <person name="Bancroft I."/>
            <person name="Minx P."/>
            <person name="Cordum H."/>
            <person name="Wilson R."/>
            <person name="Cheng Z."/>
            <person name="Jin W."/>
            <person name="Jiang J."/>
            <person name="Leong S.A."/>
            <person name="Iwama H."/>
            <person name="Gojobori T."/>
            <person name="Itoh T."/>
            <person name="Niimura Y."/>
            <person name="Fujii Y."/>
            <person name="Habara T."/>
            <person name="Sakai H."/>
            <person name="Sato Y."/>
            <person name="Wilson G."/>
            <person name="Kumar K."/>
            <person name="McCouch S."/>
            <person name="Juretic N."/>
            <person name="Hoen D."/>
            <person name="Wright S."/>
            <person name="Bruskiewich R."/>
            <person name="Bureau T."/>
            <person name="Miyao A."/>
            <person name="Hirochika H."/>
            <person name="Nishikawa T."/>
            <person name="Kadowaki K."/>
            <person name="Sugiura M."/>
            <person name="Burr B."/>
            <person name="Sasaki T."/>
        </authorList>
    </citation>
    <scope>NUCLEOTIDE SEQUENCE [LARGE SCALE GENOMIC DNA]</scope>
    <source>
        <strain evidence="5">cv. Nipponbare</strain>
    </source>
</reference>
<keyword evidence="1" id="KW-0479">Metal-binding</keyword>
<evidence type="ECO:0000256" key="2">
    <source>
        <dbReference type="SAM" id="MobiDB-lite"/>
    </source>
</evidence>
<protein>
    <submittedName>
        <fullName evidence="4">Os01g0323950 protein</fullName>
    </submittedName>
</protein>
<feature type="compositionally biased region" description="Basic and acidic residues" evidence="2">
    <location>
        <begin position="106"/>
        <end position="125"/>
    </location>
</feature>
<keyword evidence="1" id="KW-0862">Zinc</keyword>
<feature type="domain" description="CCHC-type" evidence="3">
    <location>
        <begin position="17"/>
        <end position="32"/>
    </location>
</feature>
<keyword evidence="5" id="KW-1185">Reference proteome</keyword>
<organism evidence="4 5">
    <name type="scientific">Oryza sativa subsp. japonica</name>
    <name type="common">Rice</name>
    <dbReference type="NCBI Taxonomy" id="39947"/>
    <lineage>
        <taxon>Eukaryota</taxon>
        <taxon>Viridiplantae</taxon>
        <taxon>Streptophyta</taxon>
        <taxon>Embryophyta</taxon>
        <taxon>Tracheophyta</taxon>
        <taxon>Spermatophyta</taxon>
        <taxon>Magnoliopsida</taxon>
        <taxon>Liliopsida</taxon>
        <taxon>Poales</taxon>
        <taxon>Poaceae</taxon>
        <taxon>BOP clade</taxon>
        <taxon>Oryzoideae</taxon>
        <taxon>Oryzeae</taxon>
        <taxon>Oryzinae</taxon>
        <taxon>Oryza</taxon>
        <taxon>Oryza sativa</taxon>
    </lineage>
</organism>
<dbReference type="SMART" id="SM00343">
    <property type="entry name" value="ZnF_C2HC"/>
    <property type="match status" value="1"/>
</dbReference>
<feature type="non-terminal residue" evidence="4">
    <location>
        <position position="1"/>
    </location>
</feature>
<dbReference type="InParanoid" id="A0A0P0V1S7"/>
<accession>A0A0P0V1S7</accession>
<gene>
    <name evidence="4" type="ordered locus">Os01g0323950</name>
    <name evidence="4" type="ORF">OSNPB_010323950</name>
</gene>
<dbReference type="PROSITE" id="PS50158">
    <property type="entry name" value="ZF_CCHC"/>
    <property type="match status" value="1"/>
</dbReference>
<reference evidence="4 5" key="2">
    <citation type="journal article" date="2013" name="Plant Cell Physiol.">
        <title>Rice Annotation Project Database (RAP-DB): an integrative and interactive database for rice genomics.</title>
        <authorList>
            <person name="Sakai H."/>
            <person name="Lee S.S."/>
            <person name="Tanaka T."/>
            <person name="Numa H."/>
            <person name="Kim J."/>
            <person name="Kawahara Y."/>
            <person name="Wakimoto H."/>
            <person name="Yang C.C."/>
            <person name="Iwamoto M."/>
            <person name="Abe T."/>
            <person name="Yamada Y."/>
            <person name="Muto A."/>
            <person name="Inokuchi H."/>
            <person name="Ikemura T."/>
            <person name="Matsumoto T."/>
            <person name="Sasaki T."/>
            <person name="Itoh T."/>
        </authorList>
    </citation>
    <scope>NUCLEOTIDE SEQUENCE [LARGE SCALE GENOMIC DNA]</scope>
    <source>
        <strain evidence="5">cv. Nipponbare</strain>
    </source>
</reference>
<keyword evidence="1" id="KW-0863">Zinc-finger</keyword>
<dbReference type="EMBL" id="AP014957">
    <property type="protein sequence ID" value="BAS71863.1"/>
    <property type="molecule type" value="Genomic_DNA"/>
</dbReference>
<dbReference type="Pfam" id="PF00098">
    <property type="entry name" value="zf-CCHC"/>
    <property type="match status" value="1"/>
</dbReference>
<dbReference type="InterPro" id="IPR001878">
    <property type="entry name" value="Znf_CCHC"/>
</dbReference>
<evidence type="ECO:0000313" key="5">
    <source>
        <dbReference type="Proteomes" id="UP000059680"/>
    </source>
</evidence>
<dbReference type="SUPFAM" id="SSF57756">
    <property type="entry name" value="Retrovirus zinc finger-like domains"/>
    <property type="match status" value="1"/>
</dbReference>
<dbReference type="AlphaFoldDB" id="A0A0P0V1S7"/>
<sequence>PRLRRQHRYDEGGGHACYKCSEEGHMARDCSEGGGDSAGGVQQMTTSPGTASTAAAATTRSPPPLYLSRQTLTQRCCRCCHRPPLPFPSSVLACSSCRPPPGGRVPRSDLLRPSEREDREKRDDMWGQMGPPFFIILCM</sequence>
<dbReference type="Proteomes" id="UP000059680">
    <property type="component" value="Chromosome 1"/>
</dbReference>
<dbReference type="GO" id="GO:0008270">
    <property type="term" value="F:zinc ion binding"/>
    <property type="evidence" value="ECO:0007669"/>
    <property type="project" value="UniProtKB-KW"/>
</dbReference>
<dbReference type="Gramene" id="Os01t0323950-00">
    <property type="protein sequence ID" value="Os01t0323950-00"/>
    <property type="gene ID" value="Os01g0323950"/>
</dbReference>
<feature type="region of interest" description="Disordered" evidence="2">
    <location>
        <begin position="98"/>
        <end position="126"/>
    </location>
</feature>
<dbReference type="PaxDb" id="39947-A0A0P0V1S7"/>